<proteinExistence type="predicted"/>
<reference evidence="1" key="1">
    <citation type="submission" date="2022-03" db="EMBL/GenBank/DDBJ databases">
        <authorList>
            <person name="Lindestad O."/>
        </authorList>
    </citation>
    <scope>NUCLEOTIDE SEQUENCE</scope>
</reference>
<gene>
    <name evidence="1" type="primary">jg16936</name>
    <name evidence="1" type="ORF">PAEG_LOCUS3111</name>
</gene>
<evidence type="ECO:0000313" key="2">
    <source>
        <dbReference type="Proteomes" id="UP000838756"/>
    </source>
</evidence>
<protein>
    <submittedName>
        <fullName evidence="1">Jg16936 protein</fullName>
    </submittedName>
</protein>
<accession>A0A8S4QPN2</accession>
<comment type="caution">
    <text evidence="1">The sequence shown here is derived from an EMBL/GenBank/DDBJ whole genome shotgun (WGS) entry which is preliminary data.</text>
</comment>
<keyword evidence="2" id="KW-1185">Reference proteome</keyword>
<dbReference type="EMBL" id="CAKXAJ010009746">
    <property type="protein sequence ID" value="CAH2211281.1"/>
    <property type="molecule type" value="Genomic_DNA"/>
</dbReference>
<sequence>MINHVKGKERKRFVPIQPMYTICAIIIDRLKPICHHKLNYLFARQRVLHIEIGSEIKTENLTSIMLEASEKWESIKKYMEEIIKVKKRDEREGRECIKQEDGIKGVRPYVPLYMYPSDIVLLLATTMLLSGNVLA</sequence>
<dbReference type="Proteomes" id="UP000838756">
    <property type="component" value="Unassembled WGS sequence"/>
</dbReference>
<dbReference type="AlphaFoldDB" id="A0A8S4QPN2"/>
<organism evidence="1 2">
    <name type="scientific">Pararge aegeria aegeria</name>
    <dbReference type="NCBI Taxonomy" id="348720"/>
    <lineage>
        <taxon>Eukaryota</taxon>
        <taxon>Metazoa</taxon>
        <taxon>Ecdysozoa</taxon>
        <taxon>Arthropoda</taxon>
        <taxon>Hexapoda</taxon>
        <taxon>Insecta</taxon>
        <taxon>Pterygota</taxon>
        <taxon>Neoptera</taxon>
        <taxon>Endopterygota</taxon>
        <taxon>Lepidoptera</taxon>
        <taxon>Glossata</taxon>
        <taxon>Ditrysia</taxon>
        <taxon>Papilionoidea</taxon>
        <taxon>Nymphalidae</taxon>
        <taxon>Satyrinae</taxon>
        <taxon>Satyrini</taxon>
        <taxon>Parargina</taxon>
        <taxon>Pararge</taxon>
    </lineage>
</organism>
<name>A0A8S4QPN2_9NEOP</name>
<evidence type="ECO:0000313" key="1">
    <source>
        <dbReference type="EMBL" id="CAH2211281.1"/>
    </source>
</evidence>